<dbReference type="Pfam" id="PF01464">
    <property type="entry name" value="SLT"/>
    <property type="match status" value="1"/>
</dbReference>
<dbReference type="CDD" id="cd00254">
    <property type="entry name" value="LT-like"/>
    <property type="match status" value="1"/>
</dbReference>
<dbReference type="SUPFAM" id="SSF53955">
    <property type="entry name" value="Lysozyme-like"/>
    <property type="match status" value="1"/>
</dbReference>
<dbReference type="Gene3D" id="1.10.530.10">
    <property type="match status" value="1"/>
</dbReference>
<protein>
    <recommendedName>
        <fullName evidence="1">Transglycosylase SLT domain-containing protein</fullName>
    </recommendedName>
</protein>
<gene>
    <name evidence="2" type="ORF">LCGC14_3145320</name>
</gene>
<name>A0A0F8YK14_9ZZZZ</name>
<evidence type="ECO:0000259" key="1">
    <source>
        <dbReference type="Pfam" id="PF01464"/>
    </source>
</evidence>
<dbReference type="InterPro" id="IPR023346">
    <property type="entry name" value="Lysozyme-like_dom_sf"/>
</dbReference>
<feature type="domain" description="Transglycosylase SLT" evidence="1">
    <location>
        <begin position="70"/>
        <end position="162"/>
    </location>
</feature>
<dbReference type="InterPro" id="IPR008258">
    <property type="entry name" value="Transglycosylase_SLT_dom_1"/>
</dbReference>
<organism evidence="2">
    <name type="scientific">marine sediment metagenome</name>
    <dbReference type="NCBI Taxonomy" id="412755"/>
    <lineage>
        <taxon>unclassified sequences</taxon>
        <taxon>metagenomes</taxon>
        <taxon>ecological metagenomes</taxon>
    </lineage>
</organism>
<comment type="caution">
    <text evidence="2">The sequence shown here is derived from an EMBL/GenBank/DDBJ whole genome shotgun (WGS) entry which is preliminary data.</text>
</comment>
<dbReference type="EMBL" id="LAZR01069071">
    <property type="protein sequence ID" value="KKK48416.1"/>
    <property type="molecule type" value="Genomic_DNA"/>
</dbReference>
<feature type="non-terminal residue" evidence="2">
    <location>
        <position position="1"/>
    </location>
</feature>
<sequence>TYERPKDEIVSTARRYKPPKQEINIPAPTLVKRTELAKTIASKYRVNQELVMKVVNLAYQYEDQTFPKAEDILAIIGVESSFNPKSKSNLQSDPALGLMQIRPGVWNIDPEHLDNVEMQIKYGVDILRQYYKKLGNAEDAIQAYNLGLTRFRKGGRNTRYVAKYQRELAHNN</sequence>
<dbReference type="AlphaFoldDB" id="A0A0F8YK14"/>
<accession>A0A0F8YK14</accession>
<reference evidence="2" key="1">
    <citation type="journal article" date="2015" name="Nature">
        <title>Complex archaea that bridge the gap between prokaryotes and eukaryotes.</title>
        <authorList>
            <person name="Spang A."/>
            <person name="Saw J.H."/>
            <person name="Jorgensen S.L."/>
            <person name="Zaremba-Niedzwiedzka K."/>
            <person name="Martijn J."/>
            <person name="Lind A.E."/>
            <person name="van Eijk R."/>
            <person name="Schleper C."/>
            <person name="Guy L."/>
            <person name="Ettema T.J."/>
        </authorList>
    </citation>
    <scope>NUCLEOTIDE SEQUENCE</scope>
</reference>
<evidence type="ECO:0000313" key="2">
    <source>
        <dbReference type="EMBL" id="KKK48416.1"/>
    </source>
</evidence>
<proteinExistence type="predicted"/>